<evidence type="ECO:0000313" key="4">
    <source>
        <dbReference type="EMBL" id="KAF2659357.1"/>
    </source>
</evidence>
<reference evidence="4" key="1">
    <citation type="journal article" date="2020" name="Stud. Mycol.">
        <title>101 Dothideomycetes genomes: a test case for predicting lifestyles and emergence of pathogens.</title>
        <authorList>
            <person name="Haridas S."/>
            <person name="Albert R."/>
            <person name="Binder M."/>
            <person name="Bloem J."/>
            <person name="Labutti K."/>
            <person name="Salamov A."/>
            <person name="Andreopoulos B."/>
            <person name="Baker S."/>
            <person name="Barry K."/>
            <person name="Bills G."/>
            <person name="Bluhm B."/>
            <person name="Cannon C."/>
            <person name="Castanera R."/>
            <person name="Culley D."/>
            <person name="Daum C."/>
            <person name="Ezra D."/>
            <person name="Gonzalez J."/>
            <person name="Henrissat B."/>
            <person name="Kuo A."/>
            <person name="Liang C."/>
            <person name="Lipzen A."/>
            <person name="Lutzoni F."/>
            <person name="Magnuson J."/>
            <person name="Mondo S."/>
            <person name="Nolan M."/>
            <person name="Ohm R."/>
            <person name="Pangilinan J."/>
            <person name="Park H.-J."/>
            <person name="Ramirez L."/>
            <person name="Alfaro M."/>
            <person name="Sun H."/>
            <person name="Tritt A."/>
            <person name="Yoshinaga Y."/>
            <person name="Zwiers L.-H."/>
            <person name="Turgeon B."/>
            <person name="Goodwin S."/>
            <person name="Spatafora J."/>
            <person name="Crous P."/>
            <person name="Grigoriev I."/>
        </authorList>
    </citation>
    <scope>NUCLEOTIDE SEQUENCE</scope>
    <source>
        <strain evidence="4">CBS 122681</strain>
    </source>
</reference>
<keyword evidence="3" id="KW-1133">Transmembrane helix</keyword>
<dbReference type="PANTHER" id="PTHR33365">
    <property type="entry name" value="YALI0B05434P"/>
    <property type="match status" value="1"/>
</dbReference>
<comment type="similarity">
    <text evidence="1">Belongs to the ustYa family.</text>
</comment>
<evidence type="ECO:0000313" key="5">
    <source>
        <dbReference type="Proteomes" id="UP000799324"/>
    </source>
</evidence>
<accession>A0A6A6TJG1</accession>
<sequence length="311" mass="35288">MAHLDTKYALLQRTSEDSTLEEGAIDISSHTTKQHRSLKEKSALFTVVFILVLSLCLNALFLHNYQAIQAKAYSCISEYTGIGLTKSVPYYQHTDYISPNLTLSNTLWEAIDTSPNTIALSPTYIRTHSLNSSIPFPWDPSKGLYLIKAFHHLHCLKNMRRAYLDALGAHPGAPQMIAREHVLHCLDILRQDVMCRPDDTPMPSRGERHAIGDGQVRRCKDWGELVRWTEQPERHACFRMISEYRRIPNTLEEFQYCRDDSPYKKIAEEYFAKHGHRDPYGGLDGEDGEAEERWGGAGGVEGKETSSVGGY</sequence>
<evidence type="ECO:0000256" key="1">
    <source>
        <dbReference type="ARBA" id="ARBA00035112"/>
    </source>
</evidence>
<evidence type="ECO:0000256" key="3">
    <source>
        <dbReference type="SAM" id="Phobius"/>
    </source>
</evidence>
<keyword evidence="3" id="KW-0812">Transmembrane</keyword>
<proteinExistence type="inferred from homology"/>
<protein>
    <submittedName>
        <fullName evidence="4">Uncharacterized protein</fullName>
    </submittedName>
</protein>
<organism evidence="4 5">
    <name type="scientific">Lophiostoma macrostomum CBS 122681</name>
    <dbReference type="NCBI Taxonomy" id="1314788"/>
    <lineage>
        <taxon>Eukaryota</taxon>
        <taxon>Fungi</taxon>
        <taxon>Dikarya</taxon>
        <taxon>Ascomycota</taxon>
        <taxon>Pezizomycotina</taxon>
        <taxon>Dothideomycetes</taxon>
        <taxon>Pleosporomycetidae</taxon>
        <taxon>Pleosporales</taxon>
        <taxon>Lophiostomataceae</taxon>
        <taxon>Lophiostoma</taxon>
    </lineage>
</organism>
<gene>
    <name evidence="4" type="ORF">K491DRAFT_675588</name>
</gene>
<feature type="region of interest" description="Disordered" evidence="2">
    <location>
        <begin position="277"/>
        <end position="311"/>
    </location>
</feature>
<dbReference type="AlphaFoldDB" id="A0A6A6TJG1"/>
<name>A0A6A6TJG1_9PLEO</name>
<dbReference type="GO" id="GO:0043386">
    <property type="term" value="P:mycotoxin biosynthetic process"/>
    <property type="evidence" value="ECO:0007669"/>
    <property type="project" value="InterPro"/>
</dbReference>
<feature type="transmembrane region" description="Helical" evidence="3">
    <location>
        <begin position="43"/>
        <end position="62"/>
    </location>
</feature>
<evidence type="ECO:0000256" key="2">
    <source>
        <dbReference type="SAM" id="MobiDB-lite"/>
    </source>
</evidence>
<dbReference type="EMBL" id="MU004307">
    <property type="protein sequence ID" value="KAF2659357.1"/>
    <property type="molecule type" value="Genomic_DNA"/>
</dbReference>
<dbReference type="PANTHER" id="PTHR33365:SF6">
    <property type="entry name" value="OXIDASE USTYA"/>
    <property type="match status" value="1"/>
</dbReference>
<dbReference type="InterPro" id="IPR021765">
    <property type="entry name" value="UstYa-like"/>
</dbReference>
<dbReference type="Pfam" id="PF11807">
    <property type="entry name" value="UstYa"/>
    <property type="match status" value="1"/>
</dbReference>
<keyword evidence="3" id="KW-0472">Membrane</keyword>
<keyword evidence="5" id="KW-1185">Reference proteome</keyword>
<dbReference type="Proteomes" id="UP000799324">
    <property type="component" value="Unassembled WGS sequence"/>
</dbReference>
<dbReference type="OrthoDB" id="3687641at2759"/>